<dbReference type="Proteomes" id="UP000233100">
    <property type="component" value="Chromosome X"/>
</dbReference>
<name>A0A7N9D460_MACFA</name>
<dbReference type="AlphaFoldDB" id="A0A7N9D460"/>
<evidence type="ECO:0000256" key="1">
    <source>
        <dbReference type="SAM" id="MobiDB-lite"/>
    </source>
</evidence>
<proteinExistence type="predicted"/>
<dbReference type="Ensembl" id="ENSMFAT00000078200.1">
    <property type="protein sequence ID" value="ENSMFAP00000058458.1"/>
    <property type="gene ID" value="ENSMFAG00000065537.1"/>
</dbReference>
<reference evidence="2" key="3">
    <citation type="submission" date="2025-09" db="UniProtKB">
        <authorList>
            <consortium name="Ensembl"/>
        </authorList>
    </citation>
    <scope>IDENTIFICATION</scope>
</reference>
<feature type="region of interest" description="Disordered" evidence="1">
    <location>
        <begin position="84"/>
        <end position="119"/>
    </location>
</feature>
<reference evidence="2 3" key="1">
    <citation type="submission" date="2013-03" db="EMBL/GenBank/DDBJ databases">
        <authorList>
            <person name="Warren W."/>
            <person name="Wilson R.K."/>
        </authorList>
    </citation>
    <scope>NUCLEOTIDE SEQUENCE</scope>
</reference>
<feature type="region of interest" description="Disordered" evidence="1">
    <location>
        <begin position="256"/>
        <end position="284"/>
    </location>
</feature>
<feature type="compositionally biased region" description="Pro residues" evidence="1">
    <location>
        <begin position="215"/>
        <end position="244"/>
    </location>
</feature>
<organism evidence="2 3">
    <name type="scientific">Macaca fascicularis</name>
    <name type="common">Crab-eating macaque</name>
    <name type="synonym">Cynomolgus monkey</name>
    <dbReference type="NCBI Taxonomy" id="9541"/>
    <lineage>
        <taxon>Eukaryota</taxon>
        <taxon>Metazoa</taxon>
        <taxon>Chordata</taxon>
        <taxon>Craniata</taxon>
        <taxon>Vertebrata</taxon>
        <taxon>Euteleostomi</taxon>
        <taxon>Mammalia</taxon>
        <taxon>Eutheria</taxon>
        <taxon>Euarchontoglires</taxon>
        <taxon>Primates</taxon>
        <taxon>Haplorrhini</taxon>
        <taxon>Catarrhini</taxon>
        <taxon>Cercopithecidae</taxon>
        <taxon>Cercopithecinae</taxon>
        <taxon>Macaca</taxon>
    </lineage>
</organism>
<reference evidence="2" key="2">
    <citation type="submission" date="2025-08" db="UniProtKB">
        <authorList>
            <consortium name="Ensembl"/>
        </authorList>
    </citation>
    <scope>IDENTIFICATION</scope>
</reference>
<evidence type="ECO:0000313" key="3">
    <source>
        <dbReference type="Proteomes" id="UP000233100"/>
    </source>
</evidence>
<accession>A0A7N9D460</accession>
<feature type="region of interest" description="Disordered" evidence="1">
    <location>
        <begin position="207"/>
        <end position="244"/>
    </location>
</feature>
<sequence>MAPVPSPVPVVGLGSLCLGSDCSDAESEADRDSMSCGLDSEGATPRQWGCGHPSLSRSCPTSIWAVPGIPPTWRAWPNWASATSSMSPPTSQTSSRRMATFTTSRSPSPTTGARTCRSSSRRLLSSSMRPCPRTAGCSSTAWRGSAVLSPSLWPTSCRSSTSLSTMPMTWSRERSLTSPPTSTSWGSCWTLSAACGWRSAAHRSRAVGGRHPWPLTRPPSSPPPPVMAPSSWPPPRAQWPAGGPCPTPTHGCPCPLVRQGRGGRRARPEQGAGGERTPHAGWRPNQRAYGRAALSLPLLATVTFLLCGMGWGSLSRWLSRPRPRPWVLGQLGWALHLPALPPSGRVCLTLLPQGLAPSPSPVPKWLLGGEEFAITGVVTSLFLHQGLGPLGAGASQGMGTQRCSGCLHPWPRSDWAGSRPHIWWAFFFPSSPRCLDGITGALCE</sequence>
<evidence type="ECO:0000313" key="2">
    <source>
        <dbReference type="Ensembl" id="ENSMFAP00000058458.1"/>
    </source>
</evidence>
<keyword evidence="3" id="KW-1185">Reference proteome</keyword>
<protein>
    <submittedName>
        <fullName evidence="2">Uncharacterized protein</fullName>
    </submittedName>
</protein>